<name>A0AA91DLV6_VARPD</name>
<dbReference type="EMBL" id="LVHG01000053">
    <property type="protein sequence ID" value="OAK62032.1"/>
    <property type="molecule type" value="Genomic_DNA"/>
</dbReference>
<dbReference type="Pfam" id="PF07729">
    <property type="entry name" value="FCD"/>
    <property type="match status" value="1"/>
</dbReference>
<organism evidence="5 6">
    <name type="scientific">Variovorax paradoxus</name>
    <dbReference type="NCBI Taxonomy" id="34073"/>
    <lineage>
        <taxon>Bacteria</taxon>
        <taxon>Pseudomonadati</taxon>
        <taxon>Pseudomonadota</taxon>
        <taxon>Betaproteobacteria</taxon>
        <taxon>Burkholderiales</taxon>
        <taxon>Comamonadaceae</taxon>
        <taxon>Variovorax</taxon>
    </lineage>
</organism>
<dbReference type="InterPro" id="IPR000524">
    <property type="entry name" value="Tscrpt_reg_HTH_GntR"/>
</dbReference>
<dbReference type="CDD" id="cd07377">
    <property type="entry name" value="WHTH_GntR"/>
    <property type="match status" value="1"/>
</dbReference>
<dbReference type="InterPro" id="IPR036388">
    <property type="entry name" value="WH-like_DNA-bd_sf"/>
</dbReference>
<dbReference type="InterPro" id="IPR008920">
    <property type="entry name" value="TF_FadR/GntR_C"/>
</dbReference>
<dbReference type="PANTHER" id="PTHR43537">
    <property type="entry name" value="TRANSCRIPTIONAL REGULATOR, GNTR FAMILY"/>
    <property type="match status" value="1"/>
</dbReference>
<comment type="caution">
    <text evidence="5">The sequence shown here is derived from an EMBL/GenBank/DDBJ whole genome shotgun (WGS) entry which is preliminary data.</text>
</comment>
<dbReference type="SUPFAM" id="SSF46785">
    <property type="entry name" value="Winged helix' DNA-binding domain"/>
    <property type="match status" value="1"/>
</dbReference>
<dbReference type="AlphaFoldDB" id="A0AA91DLV6"/>
<accession>A0AA91DLV6</accession>
<dbReference type="InterPro" id="IPR011711">
    <property type="entry name" value="GntR_C"/>
</dbReference>
<evidence type="ECO:0000256" key="1">
    <source>
        <dbReference type="ARBA" id="ARBA00023015"/>
    </source>
</evidence>
<dbReference type="RefSeq" id="WP_081268898.1">
    <property type="nucleotide sequence ID" value="NZ_LVHG01000053.1"/>
</dbReference>
<evidence type="ECO:0000259" key="4">
    <source>
        <dbReference type="PROSITE" id="PS50949"/>
    </source>
</evidence>
<dbReference type="InterPro" id="IPR036390">
    <property type="entry name" value="WH_DNA-bd_sf"/>
</dbReference>
<evidence type="ECO:0000256" key="3">
    <source>
        <dbReference type="ARBA" id="ARBA00023163"/>
    </source>
</evidence>
<dbReference type="PANTHER" id="PTHR43537:SF5">
    <property type="entry name" value="UXU OPERON TRANSCRIPTIONAL REGULATOR"/>
    <property type="match status" value="1"/>
</dbReference>
<keyword evidence="2" id="KW-0238">DNA-binding</keyword>
<dbReference type="Gene3D" id="1.20.120.530">
    <property type="entry name" value="GntR ligand-binding domain-like"/>
    <property type="match status" value="1"/>
</dbReference>
<sequence>MATKLAPSAEAQEPAGSHAGQGAIAGILAYLRDRRLQPGDRLPSERDLAERLGVGRNAVREALATLVTLRIVESRPNSGIYLRHVEREASFEALVMLTDMGGTPTPVEVAETMEVRGHLEVLAAGLACQRRTDADLECMEAVLRRTEEVLLQHGNIAAADTEFHIALVDATHNSVLVRVLHAFYRFTGERRQAMFEDTAQGKASLRDHRRLFEHIRARDSAKAQLLILQHMDRARSYWSTVLGN</sequence>
<protein>
    <recommendedName>
        <fullName evidence="4">HTH gntR-type domain-containing protein</fullName>
    </recommendedName>
</protein>
<evidence type="ECO:0000256" key="2">
    <source>
        <dbReference type="ARBA" id="ARBA00023125"/>
    </source>
</evidence>
<dbReference type="SUPFAM" id="SSF48008">
    <property type="entry name" value="GntR ligand-binding domain-like"/>
    <property type="match status" value="1"/>
</dbReference>
<dbReference type="PROSITE" id="PS50949">
    <property type="entry name" value="HTH_GNTR"/>
    <property type="match status" value="1"/>
</dbReference>
<dbReference type="Gene3D" id="1.10.10.10">
    <property type="entry name" value="Winged helix-like DNA-binding domain superfamily/Winged helix DNA-binding domain"/>
    <property type="match status" value="1"/>
</dbReference>
<keyword evidence="1" id="KW-0805">Transcription regulation</keyword>
<dbReference type="GO" id="GO:0003700">
    <property type="term" value="F:DNA-binding transcription factor activity"/>
    <property type="evidence" value="ECO:0007669"/>
    <property type="project" value="InterPro"/>
</dbReference>
<proteinExistence type="predicted"/>
<dbReference type="GO" id="GO:0003677">
    <property type="term" value="F:DNA binding"/>
    <property type="evidence" value="ECO:0007669"/>
    <property type="project" value="UniProtKB-KW"/>
</dbReference>
<dbReference type="PRINTS" id="PR00035">
    <property type="entry name" value="HTHGNTR"/>
</dbReference>
<dbReference type="SMART" id="SM00895">
    <property type="entry name" value="FCD"/>
    <property type="match status" value="1"/>
</dbReference>
<dbReference type="Pfam" id="PF00392">
    <property type="entry name" value="GntR"/>
    <property type="match status" value="1"/>
</dbReference>
<dbReference type="SMART" id="SM00345">
    <property type="entry name" value="HTH_GNTR"/>
    <property type="match status" value="1"/>
</dbReference>
<keyword evidence="3" id="KW-0804">Transcription</keyword>
<gene>
    <name evidence="5" type="ORF">A3K87_19265</name>
</gene>
<reference evidence="5 6" key="1">
    <citation type="submission" date="2016-03" db="EMBL/GenBank/DDBJ databases">
        <title>Genome sequence of Variovorax paradoxus KB5.</title>
        <authorList>
            <person name="Jeong H."/>
            <person name="Hong C.E."/>
            <person name="Jo S.H."/>
            <person name="Park J.M."/>
        </authorList>
    </citation>
    <scope>NUCLEOTIDE SEQUENCE [LARGE SCALE GENOMIC DNA]</scope>
    <source>
        <strain evidence="5 6">KB5</strain>
    </source>
</reference>
<feature type="domain" description="HTH gntR-type" evidence="4">
    <location>
        <begin position="17"/>
        <end position="85"/>
    </location>
</feature>
<evidence type="ECO:0000313" key="6">
    <source>
        <dbReference type="Proteomes" id="UP000077852"/>
    </source>
</evidence>
<evidence type="ECO:0000313" key="5">
    <source>
        <dbReference type="EMBL" id="OAK62032.1"/>
    </source>
</evidence>
<dbReference type="Proteomes" id="UP000077852">
    <property type="component" value="Unassembled WGS sequence"/>
</dbReference>